<evidence type="ECO:0000259" key="1">
    <source>
        <dbReference type="PROSITE" id="PS50144"/>
    </source>
</evidence>
<name>A0A5J5BW07_9ASTE</name>
<dbReference type="AlphaFoldDB" id="A0A5J5BW07"/>
<dbReference type="SUPFAM" id="SSF49599">
    <property type="entry name" value="TRAF domain-like"/>
    <property type="match status" value="2"/>
</dbReference>
<gene>
    <name evidence="2" type="ORF">F0562_020787</name>
</gene>
<dbReference type="InterPro" id="IPR008974">
    <property type="entry name" value="TRAF-like"/>
</dbReference>
<dbReference type="PANTHER" id="PTHR46162">
    <property type="entry name" value="TRAF-LIKE FAMILY PROTEIN"/>
    <property type="match status" value="1"/>
</dbReference>
<feature type="domain" description="MATH" evidence="1">
    <location>
        <begin position="190"/>
        <end position="314"/>
    </location>
</feature>
<protein>
    <recommendedName>
        <fullName evidence="1">MATH domain-containing protein</fullName>
    </recommendedName>
</protein>
<organism evidence="2 3">
    <name type="scientific">Nyssa sinensis</name>
    <dbReference type="NCBI Taxonomy" id="561372"/>
    <lineage>
        <taxon>Eukaryota</taxon>
        <taxon>Viridiplantae</taxon>
        <taxon>Streptophyta</taxon>
        <taxon>Embryophyta</taxon>
        <taxon>Tracheophyta</taxon>
        <taxon>Spermatophyta</taxon>
        <taxon>Magnoliopsida</taxon>
        <taxon>eudicotyledons</taxon>
        <taxon>Gunneridae</taxon>
        <taxon>Pentapetalae</taxon>
        <taxon>asterids</taxon>
        <taxon>Cornales</taxon>
        <taxon>Nyssaceae</taxon>
        <taxon>Nyssa</taxon>
    </lineage>
</organism>
<feature type="domain" description="MATH" evidence="1">
    <location>
        <begin position="35"/>
        <end position="170"/>
    </location>
</feature>
<dbReference type="SMART" id="SM00061">
    <property type="entry name" value="MATH"/>
    <property type="match status" value="2"/>
</dbReference>
<evidence type="ECO:0000313" key="3">
    <source>
        <dbReference type="Proteomes" id="UP000325577"/>
    </source>
</evidence>
<dbReference type="Proteomes" id="UP000325577">
    <property type="component" value="Linkage Group LG10"/>
</dbReference>
<dbReference type="InterPro" id="IPR002083">
    <property type="entry name" value="MATH/TRAF_dom"/>
</dbReference>
<dbReference type="Pfam" id="PF22486">
    <property type="entry name" value="MATH_2"/>
    <property type="match status" value="2"/>
</dbReference>
<keyword evidence="3" id="KW-1185">Reference proteome</keyword>
<dbReference type="EMBL" id="CM018033">
    <property type="protein sequence ID" value="KAA8545762.1"/>
    <property type="molecule type" value="Genomic_DNA"/>
</dbReference>
<proteinExistence type="predicted"/>
<dbReference type="PROSITE" id="PS50144">
    <property type="entry name" value="MATH"/>
    <property type="match status" value="2"/>
</dbReference>
<dbReference type="CDD" id="cd00121">
    <property type="entry name" value="MATH"/>
    <property type="match status" value="2"/>
</dbReference>
<sequence length="324" mass="37302">MKEEENFTMKRKSCFPVGNNGIDDDVSRSFRKVQPAHYIFKIESFSTLWETNTEKYESDEFESGGYKWKLCLYPNGNTKRNVNDHISLSLLISDTKDFPLVWELNVEFKLFIFNHIKGEYLTVQDGDGRISRFHGMKTELGFDQFLSLETFKDSSHGFLVDDCCLFGAEVFVIKYTGRGECLSMIKEPKANFHTWKVQNFSTITEASVSSEVFKIGERKWALCLYPKGNDNGKSSSLSLCLKVFDCAKLGRLYAKFKLVIRDQLQSKHVEKQGARWYSASAYNWGYSSFMLLNDLNDKSKGFIVNDTLIVEVEILVMSVIKNFT</sequence>
<reference evidence="2 3" key="1">
    <citation type="submission" date="2019-09" db="EMBL/GenBank/DDBJ databases">
        <title>A chromosome-level genome assembly of the Chinese tupelo Nyssa sinensis.</title>
        <authorList>
            <person name="Yang X."/>
            <person name="Kang M."/>
            <person name="Yang Y."/>
            <person name="Xiong H."/>
            <person name="Wang M."/>
            <person name="Zhang Z."/>
            <person name="Wang Z."/>
            <person name="Wu H."/>
            <person name="Ma T."/>
            <person name="Liu J."/>
            <person name="Xi Z."/>
        </authorList>
    </citation>
    <scope>NUCLEOTIDE SEQUENCE [LARGE SCALE GENOMIC DNA]</scope>
    <source>
        <strain evidence="2">J267</strain>
        <tissue evidence="2">Leaf</tissue>
    </source>
</reference>
<dbReference type="Gene3D" id="2.60.210.10">
    <property type="entry name" value="Apoptosis, Tumor Necrosis Factor Receptor Associated Protein 2, Chain A"/>
    <property type="match status" value="2"/>
</dbReference>
<dbReference type="OrthoDB" id="192247at2759"/>
<evidence type="ECO:0000313" key="2">
    <source>
        <dbReference type="EMBL" id="KAA8545762.1"/>
    </source>
</evidence>
<accession>A0A5J5BW07</accession>
<dbReference type="PANTHER" id="PTHR46162:SF40">
    <property type="entry name" value="TRAF-LIKE FAMILY PROTEIN"/>
    <property type="match status" value="1"/>
</dbReference>